<dbReference type="OrthoDB" id="9897724at2759"/>
<name>V8N4L6_OPHHA</name>
<protein>
    <submittedName>
        <fullName evidence="1">Uncharacterized protein</fullName>
    </submittedName>
</protein>
<reference evidence="1 2" key="1">
    <citation type="journal article" date="2013" name="Proc. Natl. Acad. Sci. U.S.A.">
        <title>The king cobra genome reveals dynamic gene evolution and adaptation in the snake venom system.</title>
        <authorList>
            <person name="Vonk F.J."/>
            <person name="Casewell N.R."/>
            <person name="Henkel C.V."/>
            <person name="Heimberg A.M."/>
            <person name="Jansen H.J."/>
            <person name="McCleary R.J."/>
            <person name="Kerkkamp H.M."/>
            <person name="Vos R.A."/>
            <person name="Guerreiro I."/>
            <person name="Calvete J.J."/>
            <person name="Wuster W."/>
            <person name="Woods A.E."/>
            <person name="Logan J.M."/>
            <person name="Harrison R.A."/>
            <person name="Castoe T.A."/>
            <person name="de Koning A.P."/>
            <person name="Pollock D.D."/>
            <person name="Yandell M."/>
            <person name="Calderon D."/>
            <person name="Renjifo C."/>
            <person name="Currier R.B."/>
            <person name="Salgado D."/>
            <person name="Pla D."/>
            <person name="Sanz L."/>
            <person name="Hyder A.S."/>
            <person name="Ribeiro J.M."/>
            <person name="Arntzen J.W."/>
            <person name="van den Thillart G.E."/>
            <person name="Boetzer M."/>
            <person name="Pirovano W."/>
            <person name="Dirks R.P."/>
            <person name="Spaink H.P."/>
            <person name="Duboule D."/>
            <person name="McGlinn E."/>
            <person name="Kini R.M."/>
            <person name="Richardson M.K."/>
        </authorList>
    </citation>
    <scope>NUCLEOTIDE SEQUENCE</scope>
    <source>
        <tissue evidence="1">Blood</tissue>
    </source>
</reference>
<evidence type="ECO:0000313" key="1">
    <source>
        <dbReference type="EMBL" id="ETE56603.1"/>
    </source>
</evidence>
<feature type="non-terminal residue" evidence="1">
    <location>
        <position position="1"/>
    </location>
</feature>
<dbReference type="GO" id="GO:0051959">
    <property type="term" value="F:dynein light intermediate chain binding"/>
    <property type="evidence" value="ECO:0007669"/>
    <property type="project" value="InterPro"/>
</dbReference>
<dbReference type="PANTHER" id="PTHR22878:SF68">
    <property type="entry name" value="DYNEIN HEAVY CHAIN 6, AXONEMAL-LIKE"/>
    <property type="match status" value="1"/>
</dbReference>
<dbReference type="GO" id="GO:0007018">
    <property type="term" value="P:microtubule-based movement"/>
    <property type="evidence" value="ECO:0007669"/>
    <property type="project" value="InterPro"/>
</dbReference>
<dbReference type="EMBL" id="AZIM01017114">
    <property type="protein sequence ID" value="ETE56603.1"/>
    <property type="molecule type" value="Genomic_DNA"/>
</dbReference>
<dbReference type="AlphaFoldDB" id="V8N4L6"/>
<sequence length="99" mass="11309">MPLPFPLPQTTSNNVQSIIESRVEKRTKGVYVPMGGKSMITFMDDLNMPAKDTFGSQPPLELLRLWLDYGFWYDRAKQTIKHIKSHAELDIVSLDSRVA</sequence>
<organism evidence="1 2">
    <name type="scientific">Ophiophagus hannah</name>
    <name type="common">King cobra</name>
    <name type="synonym">Naja hannah</name>
    <dbReference type="NCBI Taxonomy" id="8665"/>
    <lineage>
        <taxon>Eukaryota</taxon>
        <taxon>Metazoa</taxon>
        <taxon>Chordata</taxon>
        <taxon>Craniata</taxon>
        <taxon>Vertebrata</taxon>
        <taxon>Euteleostomi</taxon>
        <taxon>Lepidosauria</taxon>
        <taxon>Squamata</taxon>
        <taxon>Bifurcata</taxon>
        <taxon>Unidentata</taxon>
        <taxon>Episquamata</taxon>
        <taxon>Toxicofera</taxon>
        <taxon>Serpentes</taxon>
        <taxon>Colubroidea</taxon>
        <taxon>Elapidae</taxon>
        <taxon>Elapinae</taxon>
        <taxon>Ophiophagus</taxon>
    </lineage>
</organism>
<proteinExistence type="predicted"/>
<dbReference type="GO" id="GO:0030286">
    <property type="term" value="C:dynein complex"/>
    <property type="evidence" value="ECO:0007669"/>
    <property type="project" value="InterPro"/>
</dbReference>
<dbReference type="Proteomes" id="UP000018936">
    <property type="component" value="Unassembled WGS sequence"/>
</dbReference>
<gene>
    <name evidence="1" type="ORF">L345_17686</name>
</gene>
<keyword evidence="2" id="KW-1185">Reference proteome</keyword>
<evidence type="ECO:0000313" key="2">
    <source>
        <dbReference type="Proteomes" id="UP000018936"/>
    </source>
</evidence>
<dbReference type="GO" id="GO:0045505">
    <property type="term" value="F:dynein intermediate chain binding"/>
    <property type="evidence" value="ECO:0007669"/>
    <property type="project" value="InterPro"/>
</dbReference>
<dbReference type="Gene3D" id="3.40.50.300">
    <property type="entry name" value="P-loop containing nucleotide triphosphate hydrolases"/>
    <property type="match status" value="1"/>
</dbReference>
<dbReference type="InterPro" id="IPR026983">
    <property type="entry name" value="DHC"/>
</dbReference>
<dbReference type="InterPro" id="IPR027417">
    <property type="entry name" value="P-loop_NTPase"/>
</dbReference>
<dbReference type="Pfam" id="PF12775">
    <property type="entry name" value="AAA_7"/>
    <property type="match status" value="1"/>
</dbReference>
<accession>V8N4L6</accession>
<dbReference type="PANTHER" id="PTHR22878">
    <property type="entry name" value="DYNEIN HEAVY CHAIN 6, AXONEMAL-LIKE-RELATED"/>
    <property type="match status" value="1"/>
</dbReference>
<comment type="caution">
    <text evidence="1">The sequence shown here is derived from an EMBL/GenBank/DDBJ whole genome shotgun (WGS) entry which is preliminary data.</text>
</comment>